<dbReference type="GO" id="GO:0005524">
    <property type="term" value="F:ATP binding"/>
    <property type="evidence" value="ECO:0007669"/>
    <property type="project" value="UniProtKB-UniRule"/>
</dbReference>
<dbReference type="NCBIfam" id="NF001127">
    <property type="entry name" value="PRK00139.2-1"/>
    <property type="match status" value="1"/>
</dbReference>
<evidence type="ECO:0000256" key="9">
    <source>
        <dbReference type="ARBA" id="ARBA00023316"/>
    </source>
</evidence>
<keyword evidence="4 10" id="KW-0436">Ligase</keyword>
<dbReference type="AlphaFoldDB" id="A0A0F4LHI6"/>
<evidence type="ECO:0000256" key="6">
    <source>
        <dbReference type="ARBA" id="ARBA00022840"/>
    </source>
</evidence>
<proteinExistence type="inferred from homology"/>
<keyword evidence="10" id="KW-0460">Magnesium</keyword>
<evidence type="ECO:0000256" key="1">
    <source>
        <dbReference type="ARBA" id="ARBA00004752"/>
    </source>
</evidence>
<keyword evidence="9 10" id="KW-0961">Cell wall biogenesis/degradation</keyword>
<dbReference type="Gene3D" id="3.90.190.20">
    <property type="entry name" value="Mur ligase, C-terminal domain"/>
    <property type="match status" value="1"/>
</dbReference>
<evidence type="ECO:0000259" key="13">
    <source>
        <dbReference type="Pfam" id="PF08245"/>
    </source>
</evidence>
<keyword evidence="8 10" id="KW-0573">Peptidoglycan synthesis</keyword>
<evidence type="ECO:0000313" key="14">
    <source>
        <dbReference type="EMBL" id="KJY57798.1"/>
    </source>
</evidence>
<dbReference type="SUPFAM" id="SSF53244">
    <property type="entry name" value="MurD-like peptide ligases, peptide-binding domain"/>
    <property type="match status" value="1"/>
</dbReference>
<keyword evidence="6 10" id="KW-0067">ATP-binding</keyword>
<dbReference type="NCBIfam" id="TIGR01085">
    <property type="entry name" value="murE"/>
    <property type="match status" value="1"/>
</dbReference>
<dbReference type="GO" id="GO:0071555">
    <property type="term" value="P:cell wall organization"/>
    <property type="evidence" value="ECO:0007669"/>
    <property type="project" value="UniProtKB-KW"/>
</dbReference>
<feature type="binding site" evidence="10">
    <location>
        <begin position="116"/>
        <end position="122"/>
    </location>
    <ligand>
        <name>ATP</name>
        <dbReference type="ChEBI" id="CHEBI:30616"/>
    </ligand>
</feature>
<evidence type="ECO:0000313" key="15">
    <source>
        <dbReference type="Proteomes" id="UP000033531"/>
    </source>
</evidence>
<comment type="pathway">
    <text evidence="1 10 11">Cell wall biogenesis; peptidoglycan biosynthesis.</text>
</comment>
<evidence type="ECO:0000256" key="7">
    <source>
        <dbReference type="ARBA" id="ARBA00022960"/>
    </source>
</evidence>
<sequence>MSISLNTCILILKEHHLLKSSAVQDTISSKMEYVSYDSRDVHTNTLFFCKGAGFRPTYLSMAKANGANCYVAEQPYPEGKGMHALIVRNVSKAMALLSAAFFRFPQDDLYLIAITGTKGKTTTAYFLKGMLDQVNGGKTALISSVNTVVGPKKDDTFKSSLTTPESLDLFRDMRIAVDNGMTHMVMEVSSQAYKKNRVFGLTYDLGFFLNITPDHIGPNEHPNFADYLHCKLQLLVNARKCIINAQTDHFPEVYAAAMTTTDPDSIYLFADEKFTNPDLKQTIDFRFSTQELDMSRTRFQVLCVSDKAKQLKIAGDYQLKMLGDFNESNGTAAVIGAGLAGMNYDDAAKGISQVTVPGRMQTEVTKKHGVVVVDFAHNEASMMALMGFMQREFNNPKIIVVVGAPGDKGVSRRPGFSNSLNAYADKAFLTTDDPGFEDPMDIAQEIDAGINHSKVDVTIELDRKKAIHDAISMSKQGDVVLICGKGEDSYQKIRGVDTPYPSDITVAQQVIDELEGQKEHFNG</sequence>
<organism evidence="14 15">
    <name type="scientific">Lactobacillus melliventris</name>
    <dbReference type="NCBI Taxonomy" id="1218507"/>
    <lineage>
        <taxon>Bacteria</taxon>
        <taxon>Bacillati</taxon>
        <taxon>Bacillota</taxon>
        <taxon>Bacilli</taxon>
        <taxon>Lactobacillales</taxon>
        <taxon>Lactobacillaceae</taxon>
        <taxon>Lactobacillus</taxon>
    </lineage>
</organism>
<evidence type="ECO:0000256" key="10">
    <source>
        <dbReference type="HAMAP-Rule" id="MF_00208"/>
    </source>
</evidence>
<evidence type="ECO:0000256" key="2">
    <source>
        <dbReference type="ARBA" id="ARBA00005898"/>
    </source>
</evidence>
<dbReference type="NCBIfam" id="NF001130">
    <property type="entry name" value="PRK00139.2-4"/>
    <property type="match status" value="1"/>
</dbReference>
<gene>
    <name evidence="10 14" type="primary">murE</name>
    <name evidence="14" type="ORF">JF74_03010</name>
</gene>
<dbReference type="GO" id="GO:0000287">
    <property type="term" value="F:magnesium ion binding"/>
    <property type="evidence" value="ECO:0007669"/>
    <property type="project" value="UniProtKB-UniRule"/>
</dbReference>
<feature type="modified residue" description="N6-carboxylysine" evidence="10">
    <location>
        <position position="231"/>
    </location>
</feature>
<dbReference type="InterPro" id="IPR004101">
    <property type="entry name" value="Mur_ligase_C"/>
</dbReference>
<keyword evidence="3 10" id="KW-0963">Cytoplasm</keyword>
<dbReference type="GO" id="GO:0004326">
    <property type="term" value="F:tetrahydrofolylpolyglutamate synthase activity"/>
    <property type="evidence" value="ECO:0007669"/>
    <property type="project" value="InterPro"/>
</dbReference>
<dbReference type="GO" id="GO:0051301">
    <property type="term" value="P:cell division"/>
    <property type="evidence" value="ECO:0007669"/>
    <property type="project" value="UniProtKB-KW"/>
</dbReference>
<dbReference type="Pfam" id="PF08245">
    <property type="entry name" value="Mur_ligase_M"/>
    <property type="match status" value="1"/>
</dbReference>
<evidence type="ECO:0000259" key="12">
    <source>
        <dbReference type="Pfam" id="PF02875"/>
    </source>
</evidence>
<dbReference type="RefSeq" id="WP_046324246.1">
    <property type="nucleotide sequence ID" value="NZ_JBHTMT010000006.1"/>
</dbReference>
<comment type="PTM">
    <text evidence="10">Carboxylation is probably crucial for Mg(2+) binding and, consequently, for the gamma-phosphate positioning of ATP.</text>
</comment>
<feature type="domain" description="Mur ligase C-terminal" evidence="12">
    <location>
        <begin position="358"/>
        <end position="486"/>
    </location>
</feature>
<dbReference type="GO" id="GO:0008360">
    <property type="term" value="P:regulation of cell shape"/>
    <property type="evidence" value="ECO:0007669"/>
    <property type="project" value="UniProtKB-KW"/>
</dbReference>
<dbReference type="InterPro" id="IPR005761">
    <property type="entry name" value="UDP-N-AcMur-Glu-dNH2Pim_ligase"/>
</dbReference>
<dbReference type="STRING" id="1218507.JF74_03010"/>
<dbReference type="InterPro" id="IPR035911">
    <property type="entry name" value="MurE/MurF_N"/>
</dbReference>
<evidence type="ECO:0000256" key="5">
    <source>
        <dbReference type="ARBA" id="ARBA00022741"/>
    </source>
</evidence>
<feature type="binding site" evidence="10">
    <location>
        <position position="189"/>
    </location>
    <ligand>
        <name>UDP-N-acetyl-alpha-D-muramoyl-L-alanyl-D-glutamate</name>
        <dbReference type="ChEBI" id="CHEBI:83900"/>
    </ligand>
</feature>
<keyword evidence="7 10" id="KW-0133">Cell shape</keyword>
<evidence type="ECO:0000256" key="8">
    <source>
        <dbReference type="ARBA" id="ARBA00022984"/>
    </source>
</evidence>
<comment type="caution">
    <text evidence="10">Lacks conserved residue(s) required for the propagation of feature annotation.</text>
</comment>
<dbReference type="GO" id="GO:0005737">
    <property type="term" value="C:cytoplasm"/>
    <property type="evidence" value="ECO:0007669"/>
    <property type="project" value="UniProtKB-SubCell"/>
</dbReference>
<dbReference type="Pfam" id="PF02875">
    <property type="entry name" value="Mur_ligase_C"/>
    <property type="match status" value="1"/>
</dbReference>
<dbReference type="SUPFAM" id="SSF53623">
    <property type="entry name" value="MurD-like peptide ligases, catalytic domain"/>
    <property type="match status" value="1"/>
</dbReference>
<accession>A0A0F4LHI6</accession>
<dbReference type="InterPro" id="IPR036615">
    <property type="entry name" value="Mur_ligase_C_dom_sf"/>
</dbReference>
<keyword evidence="10 11" id="KW-0132">Cell division</keyword>
<dbReference type="Gene3D" id="3.40.1190.10">
    <property type="entry name" value="Mur-like, catalytic domain"/>
    <property type="match status" value="1"/>
</dbReference>
<comment type="subcellular location">
    <subcellularLocation>
        <location evidence="10 11">Cytoplasm</location>
    </subcellularLocation>
</comment>
<dbReference type="EC" id="6.3.2.-" evidence="10"/>
<comment type="similarity">
    <text evidence="2 10">Belongs to the MurCDEF family. MurE subfamily.</text>
</comment>
<dbReference type="PROSITE" id="PS01011">
    <property type="entry name" value="FOLYLPOLYGLU_SYNT_1"/>
    <property type="match status" value="1"/>
</dbReference>
<dbReference type="HOGENOM" id="CLU_022291_4_2_9"/>
<dbReference type="PANTHER" id="PTHR23135:SF4">
    <property type="entry name" value="UDP-N-ACETYLMURAMOYL-L-ALANYL-D-GLUTAMATE--2,6-DIAMINOPIMELATE LIGASE MURE HOMOLOG, CHLOROPLASTIC"/>
    <property type="match status" value="1"/>
</dbReference>
<feature type="binding site" evidence="10">
    <location>
        <begin position="162"/>
        <end position="163"/>
    </location>
    <ligand>
        <name>UDP-N-acetyl-alpha-D-muramoyl-L-alanyl-D-glutamate</name>
        <dbReference type="ChEBI" id="CHEBI:83900"/>
    </ligand>
</feature>
<dbReference type="EMBL" id="JXLI01000006">
    <property type="protein sequence ID" value="KJY57798.1"/>
    <property type="molecule type" value="Genomic_DNA"/>
</dbReference>
<comment type="caution">
    <text evidence="14">The sequence shown here is derived from an EMBL/GenBank/DDBJ whole genome shotgun (WGS) entry which is preliminary data.</text>
</comment>
<dbReference type="UniPathway" id="UPA00219"/>
<dbReference type="GO" id="GO:0009252">
    <property type="term" value="P:peptidoglycan biosynthetic process"/>
    <property type="evidence" value="ECO:0007669"/>
    <property type="project" value="UniProtKB-UniRule"/>
</dbReference>
<evidence type="ECO:0000256" key="4">
    <source>
        <dbReference type="ARBA" id="ARBA00022598"/>
    </source>
</evidence>
<protein>
    <recommendedName>
        <fullName evidence="10">UDP-N-acetylmuramyl-tripeptide synthetase</fullName>
        <ecNumber evidence="10">6.3.2.-</ecNumber>
    </recommendedName>
    <alternativeName>
        <fullName evidence="10">UDP-MurNAc-tripeptide synthetase</fullName>
    </alternativeName>
</protein>
<dbReference type="InterPro" id="IPR036565">
    <property type="entry name" value="Mur-like_cat_sf"/>
</dbReference>
<dbReference type="Proteomes" id="UP000033531">
    <property type="component" value="Unassembled WGS sequence"/>
</dbReference>
<comment type="function">
    <text evidence="10">Catalyzes the addition of an amino acid to the nucleotide precursor UDP-N-acetylmuramoyl-L-alanyl-D-glutamate (UMAG) in the biosynthesis of bacterial cell-wall peptidoglycan.</text>
</comment>
<dbReference type="Gene3D" id="3.40.1390.10">
    <property type="entry name" value="MurE/MurF, N-terminal domain"/>
    <property type="match status" value="1"/>
</dbReference>
<keyword evidence="5 10" id="KW-0547">Nucleotide-binding</keyword>
<feature type="binding site" evidence="10">
    <location>
        <position position="197"/>
    </location>
    <ligand>
        <name>UDP-N-acetyl-alpha-D-muramoyl-L-alanyl-D-glutamate</name>
        <dbReference type="ChEBI" id="CHEBI:83900"/>
    </ligand>
</feature>
<evidence type="ECO:0000256" key="3">
    <source>
        <dbReference type="ARBA" id="ARBA00022490"/>
    </source>
</evidence>
<dbReference type="InterPro" id="IPR018109">
    <property type="entry name" value="Folylpolyglutamate_synth_CS"/>
</dbReference>
<dbReference type="OrthoDB" id="9800958at2"/>
<dbReference type="InterPro" id="IPR013221">
    <property type="entry name" value="Mur_ligase_cen"/>
</dbReference>
<evidence type="ECO:0000256" key="11">
    <source>
        <dbReference type="RuleBase" id="RU004135"/>
    </source>
</evidence>
<name>A0A0F4LHI6_9LACO</name>
<dbReference type="HAMAP" id="MF_00208">
    <property type="entry name" value="MurE"/>
    <property type="match status" value="1"/>
</dbReference>
<feature type="domain" description="Mur ligase central" evidence="13">
    <location>
        <begin position="114"/>
        <end position="335"/>
    </location>
</feature>
<dbReference type="SUPFAM" id="SSF63418">
    <property type="entry name" value="MurE/MurF N-terminal domain"/>
    <property type="match status" value="1"/>
</dbReference>
<feature type="binding site" evidence="10">
    <location>
        <position position="38"/>
    </location>
    <ligand>
        <name>UDP-N-acetyl-alpha-D-muramoyl-L-alanyl-D-glutamate</name>
        <dbReference type="ChEBI" id="CHEBI:83900"/>
    </ligand>
</feature>
<dbReference type="PANTHER" id="PTHR23135">
    <property type="entry name" value="MUR LIGASE FAMILY MEMBER"/>
    <property type="match status" value="1"/>
</dbReference>
<reference evidence="14 15" key="1">
    <citation type="submission" date="2015-01" db="EMBL/GenBank/DDBJ databases">
        <title>Comparative genomics of the lactic acid bacteria isolated from the honey bee gut.</title>
        <authorList>
            <person name="Ellegaard K.M."/>
            <person name="Tamarit D."/>
            <person name="Javelind E."/>
            <person name="Olofsson T."/>
            <person name="Andersson S.G."/>
            <person name="Vasquez A."/>
        </authorList>
    </citation>
    <scope>NUCLEOTIDE SEQUENCE [LARGE SCALE GENOMIC DNA]</scope>
    <source>
        <strain evidence="14 15">Hma8</strain>
    </source>
</reference>
<comment type="cofactor">
    <cofactor evidence="10">
        <name>Mg(2+)</name>
        <dbReference type="ChEBI" id="CHEBI:18420"/>
    </cofactor>
</comment>
<keyword evidence="10 11" id="KW-0131">Cell cycle</keyword>
<dbReference type="PATRIC" id="fig|1218507.3.peg.466"/>